<accession>A0A0E9QJK0</accession>
<organism evidence="1">
    <name type="scientific">Anguilla anguilla</name>
    <name type="common">European freshwater eel</name>
    <name type="synonym">Muraena anguilla</name>
    <dbReference type="NCBI Taxonomy" id="7936"/>
    <lineage>
        <taxon>Eukaryota</taxon>
        <taxon>Metazoa</taxon>
        <taxon>Chordata</taxon>
        <taxon>Craniata</taxon>
        <taxon>Vertebrata</taxon>
        <taxon>Euteleostomi</taxon>
        <taxon>Actinopterygii</taxon>
        <taxon>Neopterygii</taxon>
        <taxon>Teleostei</taxon>
        <taxon>Anguilliformes</taxon>
        <taxon>Anguillidae</taxon>
        <taxon>Anguilla</taxon>
    </lineage>
</organism>
<dbReference type="AlphaFoldDB" id="A0A0E9QJK0"/>
<reference evidence="1" key="2">
    <citation type="journal article" date="2015" name="Fish Shellfish Immunol.">
        <title>Early steps in the European eel (Anguilla anguilla)-Vibrio vulnificus interaction in the gills: Role of the RtxA13 toxin.</title>
        <authorList>
            <person name="Callol A."/>
            <person name="Pajuelo D."/>
            <person name="Ebbesson L."/>
            <person name="Teles M."/>
            <person name="MacKenzie S."/>
            <person name="Amaro C."/>
        </authorList>
    </citation>
    <scope>NUCLEOTIDE SEQUENCE</scope>
</reference>
<sequence>MNSIGLNVQNIIAILSLQSSVITCRETSTKLPSKMTPGPLW</sequence>
<proteinExistence type="predicted"/>
<name>A0A0E9QJK0_ANGAN</name>
<evidence type="ECO:0000313" key="1">
    <source>
        <dbReference type="EMBL" id="JAH16233.1"/>
    </source>
</evidence>
<dbReference type="EMBL" id="GBXM01092344">
    <property type="protein sequence ID" value="JAH16233.1"/>
    <property type="molecule type" value="Transcribed_RNA"/>
</dbReference>
<protein>
    <submittedName>
        <fullName evidence="1">Uncharacterized protein</fullName>
    </submittedName>
</protein>
<reference evidence="1" key="1">
    <citation type="submission" date="2014-11" db="EMBL/GenBank/DDBJ databases">
        <authorList>
            <person name="Amaro Gonzalez C."/>
        </authorList>
    </citation>
    <scope>NUCLEOTIDE SEQUENCE</scope>
</reference>